<name>A0ABN1TCW5_9ACTN</name>
<feature type="transmembrane region" description="Helical" evidence="3">
    <location>
        <begin position="31"/>
        <end position="54"/>
    </location>
</feature>
<keyword evidence="3" id="KW-1133">Transmembrane helix</keyword>
<evidence type="ECO:0000256" key="1">
    <source>
        <dbReference type="ARBA" id="ARBA00006068"/>
    </source>
</evidence>
<evidence type="ECO:0000256" key="3">
    <source>
        <dbReference type="SAM" id="Phobius"/>
    </source>
</evidence>
<dbReference type="EMBL" id="BAAALD010000005">
    <property type="protein sequence ID" value="GAA1071281.1"/>
    <property type="molecule type" value="Genomic_DNA"/>
</dbReference>
<dbReference type="InterPro" id="IPR027381">
    <property type="entry name" value="LytR/CpsA/Psr_C"/>
</dbReference>
<feature type="domain" description="LytR/CpsA/Psr regulator C-terminal" evidence="5">
    <location>
        <begin position="394"/>
        <end position="478"/>
    </location>
</feature>
<feature type="region of interest" description="Disordered" evidence="2">
    <location>
        <begin position="365"/>
        <end position="390"/>
    </location>
</feature>
<dbReference type="Gene3D" id="3.40.630.190">
    <property type="entry name" value="LCP protein"/>
    <property type="match status" value="1"/>
</dbReference>
<accession>A0ABN1TCW5</accession>
<sequence length="520" mass="54427">MTSVEPIPGGRAAARRARQDGASRRPGGRRWLRVVAITTGATLVVGCGAGYLYYRHLNGNIQAGTKNLTDEQGARTAPDSKGRTPLNILMIGTDSRASSENVALGGSADEASRPGLADVQMLLHVSADRSNASMISIPRDTMVTIPTCHDDKGTTYKSTTHTPINEALARGGPGCVVGTWINLTGLDIDHYMMVDFSGVVRMADAIGGVPVCVDRNMWDRYQPGHGGTDLKLPKGTSKVQGENALKWLRTRDAWGSDLGRTKAQHMYLSSMIRELKSSGRLSDPGQLMSLAEAATKSLSVDKDIADLKKLYDLGNELKQVPTERTTTLTVPVLPDPKNPAAKLILKQNDVQQIWKMLLADKPLDDKGPAASASPTPAAAPSPTAGADAPAKSTIAVTVQNGTGVTNRAGDVKKALVAAGFTKAATAPGGGTRDTTKLTYGAGQQAKAQVVAAALGLPASALAESGTSTTLSLVIGADWKSGTAFTAAPAPTALPTTVEAETSDNDKDCMTVVPQGNRYTY</sequence>
<dbReference type="Gene3D" id="3.30.70.2390">
    <property type="match status" value="1"/>
</dbReference>
<gene>
    <name evidence="6" type="ORF">GCM10009663_08030</name>
</gene>
<dbReference type="Proteomes" id="UP001499987">
    <property type="component" value="Unassembled WGS sequence"/>
</dbReference>
<dbReference type="PANTHER" id="PTHR33392">
    <property type="entry name" value="POLYISOPRENYL-TEICHOIC ACID--PEPTIDOGLYCAN TEICHOIC ACID TRANSFERASE TAGU"/>
    <property type="match status" value="1"/>
</dbReference>
<organism evidence="6 7">
    <name type="scientific">Kitasatospora arboriphila</name>
    <dbReference type="NCBI Taxonomy" id="258052"/>
    <lineage>
        <taxon>Bacteria</taxon>
        <taxon>Bacillati</taxon>
        <taxon>Actinomycetota</taxon>
        <taxon>Actinomycetes</taxon>
        <taxon>Kitasatosporales</taxon>
        <taxon>Streptomycetaceae</taxon>
        <taxon>Kitasatospora</taxon>
    </lineage>
</organism>
<feature type="region of interest" description="Disordered" evidence="2">
    <location>
        <begin position="1"/>
        <end position="25"/>
    </location>
</feature>
<dbReference type="RefSeq" id="WP_344622065.1">
    <property type="nucleotide sequence ID" value="NZ_BAAALD010000005.1"/>
</dbReference>
<evidence type="ECO:0000259" key="4">
    <source>
        <dbReference type="Pfam" id="PF03816"/>
    </source>
</evidence>
<dbReference type="Pfam" id="PF03816">
    <property type="entry name" value="LytR_cpsA_psr"/>
    <property type="match status" value="1"/>
</dbReference>
<evidence type="ECO:0000313" key="7">
    <source>
        <dbReference type="Proteomes" id="UP001499987"/>
    </source>
</evidence>
<dbReference type="InterPro" id="IPR050922">
    <property type="entry name" value="LytR/CpsA/Psr_CW_biosynth"/>
</dbReference>
<feature type="domain" description="Cell envelope-related transcriptional attenuator" evidence="4">
    <location>
        <begin position="117"/>
        <end position="276"/>
    </location>
</feature>
<comment type="similarity">
    <text evidence="1">Belongs to the LytR/CpsA/Psr (LCP) family.</text>
</comment>
<reference evidence="6 7" key="1">
    <citation type="journal article" date="2019" name="Int. J. Syst. Evol. Microbiol.">
        <title>The Global Catalogue of Microorganisms (GCM) 10K type strain sequencing project: providing services to taxonomists for standard genome sequencing and annotation.</title>
        <authorList>
            <consortium name="The Broad Institute Genomics Platform"/>
            <consortium name="The Broad Institute Genome Sequencing Center for Infectious Disease"/>
            <person name="Wu L."/>
            <person name="Ma J."/>
        </authorList>
    </citation>
    <scope>NUCLEOTIDE SEQUENCE [LARGE SCALE GENOMIC DNA]</scope>
    <source>
        <strain evidence="6 7">JCM 13002</strain>
    </source>
</reference>
<keyword evidence="7" id="KW-1185">Reference proteome</keyword>
<feature type="compositionally biased region" description="Low complexity" evidence="2">
    <location>
        <begin position="368"/>
        <end position="390"/>
    </location>
</feature>
<keyword evidence="3" id="KW-0472">Membrane</keyword>
<dbReference type="PANTHER" id="PTHR33392:SF6">
    <property type="entry name" value="POLYISOPRENYL-TEICHOIC ACID--PEPTIDOGLYCAN TEICHOIC ACID TRANSFERASE TAGU"/>
    <property type="match status" value="1"/>
</dbReference>
<keyword evidence="3" id="KW-0812">Transmembrane</keyword>
<comment type="caution">
    <text evidence="6">The sequence shown here is derived from an EMBL/GenBank/DDBJ whole genome shotgun (WGS) entry which is preliminary data.</text>
</comment>
<proteinExistence type="inferred from homology"/>
<evidence type="ECO:0000256" key="2">
    <source>
        <dbReference type="SAM" id="MobiDB-lite"/>
    </source>
</evidence>
<evidence type="ECO:0000313" key="6">
    <source>
        <dbReference type="EMBL" id="GAA1071281.1"/>
    </source>
</evidence>
<evidence type="ECO:0000259" key="5">
    <source>
        <dbReference type="Pfam" id="PF13399"/>
    </source>
</evidence>
<protein>
    <submittedName>
        <fullName evidence="6">LCP family protein</fullName>
    </submittedName>
</protein>
<dbReference type="NCBIfam" id="TIGR00350">
    <property type="entry name" value="lytR_cpsA_psr"/>
    <property type="match status" value="1"/>
</dbReference>
<dbReference type="Pfam" id="PF13399">
    <property type="entry name" value="LytR_C"/>
    <property type="match status" value="1"/>
</dbReference>
<dbReference type="InterPro" id="IPR004474">
    <property type="entry name" value="LytR_CpsA_psr"/>
</dbReference>